<evidence type="ECO:0000256" key="1">
    <source>
        <dbReference type="SAM" id="MobiDB-lite"/>
    </source>
</evidence>
<feature type="compositionally biased region" description="Basic and acidic residues" evidence="1">
    <location>
        <begin position="107"/>
        <end position="116"/>
    </location>
</feature>
<comment type="caution">
    <text evidence="2">The sequence shown here is derived from an EMBL/GenBank/DDBJ whole genome shotgun (WGS) entry which is preliminary data.</text>
</comment>
<organism evidence="2 3">
    <name type="scientific">Aspergillus granulosus</name>
    <dbReference type="NCBI Taxonomy" id="176169"/>
    <lineage>
        <taxon>Eukaryota</taxon>
        <taxon>Fungi</taxon>
        <taxon>Dikarya</taxon>
        <taxon>Ascomycota</taxon>
        <taxon>Pezizomycotina</taxon>
        <taxon>Eurotiomycetes</taxon>
        <taxon>Eurotiomycetidae</taxon>
        <taxon>Eurotiales</taxon>
        <taxon>Aspergillaceae</taxon>
        <taxon>Aspergillus</taxon>
        <taxon>Aspergillus subgen. Nidulantes</taxon>
    </lineage>
</organism>
<dbReference type="Proteomes" id="UP001610334">
    <property type="component" value="Unassembled WGS sequence"/>
</dbReference>
<gene>
    <name evidence="2" type="ORF">BJX63DRAFT_139742</name>
</gene>
<keyword evidence="3" id="KW-1185">Reference proteome</keyword>
<evidence type="ECO:0000313" key="3">
    <source>
        <dbReference type="Proteomes" id="UP001610334"/>
    </source>
</evidence>
<feature type="compositionally biased region" description="Low complexity" evidence="1">
    <location>
        <begin position="150"/>
        <end position="159"/>
    </location>
</feature>
<dbReference type="EMBL" id="JBFXLT010000221">
    <property type="protein sequence ID" value="KAL2801972.1"/>
    <property type="molecule type" value="Genomic_DNA"/>
</dbReference>
<sequence>MDPTDRKRMHELHGLGSLGDLIMAITKLFPQQTKIEKSAQMYLEEILTSCSPDFEKAVLTGAYKNCQDAEATEPTEAQPACLSPKVPEQTLPIIKNAAATGPQSEQDQVKHPRYDDCTTESEPVEERLSGGSSHKRGLDHLPAYDEPAGKQTKQTKQKQIIAELSTDINPGDSERAKARKVSNSFSPL</sequence>
<feature type="region of interest" description="Disordered" evidence="1">
    <location>
        <begin position="92"/>
        <end position="188"/>
    </location>
</feature>
<proteinExistence type="predicted"/>
<name>A0ABR4GSG0_9EURO</name>
<accession>A0ABR4GSG0</accession>
<reference evidence="2 3" key="1">
    <citation type="submission" date="2024-07" db="EMBL/GenBank/DDBJ databases">
        <title>Section-level genome sequencing and comparative genomics of Aspergillus sections Usti and Cavernicolus.</title>
        <authorList>
            <consortium name="Lawrence Berkeley National Laboratory"/>
            <person name="Nybo J.L."/>
            <person name="Vesth T.C."/>
            <person name="Theobald S."/>
            <person name="Frisvad J.C."/>
            <person name="Larsen T.O."/>
            <person name="Kjaerboelling I."/>
            <person name="Rothschild-Mancinelli K."/>
            <person name="Lyhne E.K."/>
            <person name="Kogle M.E."/>
            <person name="Barry K."/>
            <person name="Clum A."/>
            <person name="Na H."/>
            <person name="Ledsgaard L."/>
            <person name="Lin J."/>
            <person name="Lipzen A."/>
            <person name="Kuo A."/>
            <person name="Riley R."/>
            <person name="Mondo S."/>
            <person name="Labutti K."/>
            <person name="Haridas S."/>
            <person name="Pangalinan J."/>
            <person name="Salamov A.A."/>
            <person name="Simmons B.A."/>
            <person name="Magnuson J.K."/>
            <person name="Chen J."/>
            <person name="Drula E."/>
            <person name="Henrissat B."/>
            <person name="Wiebenga A."/>
            <person name="Lubbers R.J."/>
            <person name="Gomes A.C."/>
            <person name="Makela M.R."/>
            <person name="Stajich J."/>
            <person name="Grigoriev I.V."/>
            <person name="Mortensen U.H."/>
            <person name="De Vries R.P."/>
            <person name="Baker S.E."/>
            <person name="Andersen M.R."/>
        </authorList>
    </citation>
    <scope>NUCLEOTIDE SEQUENCE [LARGE SCALE GENOMIC DNA]</scope>
    <source>
        <strain evidence="2 3">CBS 588.65</strain>
    </source>
</reference>
<evidence type="ECO:0000313" key="2">
    <source>
        <dbReference type="EMBL" id="KAL2801972.1"/>
    </source>
</evidence>
<protein>
    <submittedName>
        <fullName evidence="2">Uncharacterized protein</fullName>
    </submittedName>
</protein>